<dbReference type="EMBL" id="ABCC02000029">
    <property type="protein sequence ID" value="EDP16476.1"/>
    <property type="molecule type" value="Genomic_DNA"/>
</dbReference>
<protein>
    <submittedName>
        <fullName evidence="1">Uncharacterized protein</fullName>
    </submittedName>
</protein>
<dbReference type="HOGENOM" id="CLU_3287296_0_0_9"/>
<sequence length="40" mass="4847">MGKDKIFFLYDKLLRYKIKAPGYIIKKVLRRRQKILTFSG</sequence>
<dbReference type="PaxDb" id="411902-CLOBOL_03244"/>
<comment type="caution">
    <text evidence="1">The sequence shown here is derived from an EMBL/GenBank/DDBJ whole genome shotgun (WGS) entry which is preliminary data.</text>
</comment>
<reference evidence="1 2" key="2">
    <citation type="submission" date="2007-09" db="EMBL/GenBank/DDBJ databases">
        <title>Draft genome sequence of Clostridium bolteae (ATCC BAA-613).</title>
        <authorList>
            <person name="Sudarsanam P."/>
            <person name="Ley R."/>
            <person name="Guruge J."/>
            <person name="Turnbaugh P.J."/>
            <person name="Mahowald M."/>
            <person name="Liep D."/>
            <person name="Gordon J."/>
        </authorList>
    </citation>
    <scope>NUCLEOTIDE SEQUENCE [LARGE SCALE GENOMIC DNA]</scope>
    <source>
        <strain evidence="2">ATCC BAA-613 / DSM 15670 / CCUG 46953 / JCM 12243 / WAL 16351</strain>
    </source>
</reference>
<evidence type="ECO:0000313" key="2">
    <source>
        <dbReference type="Proteomes" id="UP000005396"/>
    </source>
</evidence>
<proteinExistence type="predicted"/>
<dbReference type="Proteomes" id="UP000005396">
    <property type="component" value="Unassembled WGS sequence"/>
</dbReference>
<gene>
    <name evidence="1" type="ORF">CLOBOL_03244</name>
</gene>
<reference evidence="1 2" key="1">
    <citation type="submission" date="2007-08" db="EMBL/GenBank/DDBJ databases">
        <authorList>
            <person name="Fulton L."/>
            <person name="Clifton S."/>
            <person name="Fulton B."/>
            <person name="Xu J."/>
            <person name="Minx P."/>
            <person name="Pepin K.H."/>
            <person name="Johnson M."/>
            <person name="Thiruvilangam P."/>
            <person name="Bhonagiri V."/>
            <person name="Nash W.E."/>
            <person name="Mardis E.R."/>
            <person name="Wilson R.K."/>
        </authorList>
    </citation>
    <scope>NUCLEOTIDE SEQUENCE [LARGE SCALE GENOMIC DNA]</scope>
    <source>
        <strain evidence="2">ATCC BAA-613 / DSM 15670 / CCUG 46953 / JCM 12243 / WAL 16351</strain>
    </source>
</reference>
<evidence type="ECO:0000313" key="1">
    <source>
        <dbReference type="EMBL" id="EDP16476.1"/>
    </source>
</evidence>
<accession>A8RS95</accession>
<dbReference type="AlphaFoldDB" id="A8RS95"/>
<name>A8RS95_ENTBW</name>
<organism evidence="1 2">
    <name type="scientific">Enterocloster bolteae (strain ATCC BAA-613 / DSM 15670 / CCUG 46953 / JCM 12243 / WAL 16351)</name>
    <name type="common">Clostridium bolteae</name>
    <dbReference type="NCBI Taxonomy" id="411902"/>
    <lineage>
        <taxon>Bacteria</taxon>
        <taxon>Bacillati</taxon>
        <taxon>Bacillota</taxon>
        <taxon>Clostridia</taxon>
        <taxon>Lachnospirales</taxon>
        <taxon>Lachnospiraceae</taxon>
        <taxon>Enterocloster</taxon>
    </lineage>
</organism>